<comment type="caution">
    <text evidence="1">The sequence shown here is derived from an EMBL/GenBank/DDBJ whole genome shotgun (WGS) entry which is preliminary data.</text>
</comment>
<evidence type="ECO:0000313" key="1">
    <source>
        <dbReference type="EMBL" id="KAK2652656.1"/>
    </source>
</evidence>
<evidence type="ECO:0000313" key="2">
    <source>
        <dbReference type="Proteomes" id="UP001280121"/>
    </source>
</evidence>
<reference evidence="1" key="1">
    <citation type="journal article" date="2023" name="Plant J.">
        <title>Genome sequences and population genomics provide insights into the demographic history, inbreeding, and mutation load of two 'living fossil' tree species of Dipteronia.</title>
        <authorList>
            <person name="Feng Y."/>
            <person name="Comes H.P."/>
            <person name="Chen J."/>
            <person name="Zhu S."/>
            <person name="Lu R."/>
            <person name="Zhang X."/>
            <person name="Li P."/>
            <person name="Qiu J."/>
            <person name="Olsen K.M."/>
            <person name="Qiu Y."/>
        </authorList>
    </citation>
    <scope>NUCLEOTIDE SEQUENCE</scope>
    <source>
        <strain evidence="1">KIB01</strain>
    </source>
</reference>
<accession>A0AAD9X4P3</accession>
<keyword evidence="2" id="KW-1185">Reference proteome</keyword>
<gene>
    <name evidence="1" type="ORF">Ddye_012512</name>
</gene>
<dbReference type="Proteomes" id="UP001280121">
    <property type="component" value="Unassembled WGS sequence"/>
</dbReference>
<protein>
    <submittedName>
        <fullName evidence="1">Uncharacterized protein</fullName>
    </submittedName>
</protein>
<name>A0AAD9X4P3_9ROSI</name>
<organism evidence="1 2">
    <name type="scientific">Dipteronia dyeriana</name>
    <dbReference type="NCBI Taxonomy" id="168575"/>
    <lineage>
        <taxon>Eukaryota</taxon>
        <taxon>Viridiplantae</taxon>
        <taxon>Streptophyta</taxon>
        <taxon>Embryophyta</taxon>
        <taxon>Tracheophyta</taxon>
        <taxon>Spermatophyta</taxon>
        <taxon>Magnoliopsida</taxon>
        <taxon>eudicotyledons</taxon>
        <taxon>Gunneridae</taxon>
        <taxon>Pentapetalae</taxon>
        <taxon>rosids</taxon>
        <taxon>malvids</taxon>
        <taxon>Sapindales</taxon>
        <taxon>Sapindaceae</taxon>
        <taxon>Hippocastanoideae</taxon>
        <taxon>Acereae</taxon>
        <taxon>Dipteronia</taxon>
    </lineage>
</organism>
<proteinExistence type="predicted"/>
<sequence length="67" mass="7349">MVGLTGHTQHPFDEITQTGYSPGGCGVWTLRGQKMSVLQVCMPAGAQIPERYKPMMRLDIEEEGLVA</sequence>
<dbReference type="EMBL" id="JANJYI010000004">
    <property type="protein sequence ID" value="KAK2652656.1"/>
    <property type="molecule type" value="Genomic_DNA"/>
</dbReference>
<dbReference type="AlphaFoldDB" id="A0AAD9X4P3"/>